<dbReference type="PANTHER" id="PTHR43215">
    <property type="entry name" value="RADIAL SPOKE HEAD 1 HOMOLOG"/>
    <property type="match status" value="1"/>
</dbReference>
<evidence type="ECO:0000313" key="2">
    <source>
        <dbReference type="EMBL" id="EWS73619.1"/>
    </source>
</evidence>
<dbReference type="Gene3D" id="2.20.110.10">
    <property type="entry name" value="Histone H3 K4-specific methyltransferase SET7/9 N-terminal domain"/>
    <property type="match status" value="2"/>
</dbReference>
<dbReference type="PANTHER" id="PTHR43215:SF15">
    <property type="entry name" value="PROTEIN ACCUMULATION AND REPLICATION OF CHLOROPLASTS 3, CHLOROPLASTIC"/>
    <property type="match status" value="1"/>
</dbReference>
<name>W7XIU6_TETTS</name>
<dbReference type="RefSeq" id="XP_012653849.1">
    <property type="nucleotide sequence ID" value="XM_012798395.1"/>
</dbReference>
<evidence type="ECO:0000256" key="1">
    <source>
        <dbReference type="ARBA" id="ARBA00022737"/>
    </source>
</evidence>
<gene>
    <name evidence="2" type="ORF">TTHERM_000254499</name>
</gene>
<dbReference type="GO" id="GO:0005829">
    <property type="term" value="C:cytosol"/>
    <property type="evidence" value="ECO:0007669"/>
    <property type="project" value="TreeGrafter"/>
</dbReference>
<dbReference type="Pfam" id="PF02493">
    <property type="entry name" value="MORN"/>
    <property type="match status" value="3"/>
</dbReference>
<dbReference type="EMBL" id="GG662647">
    <property type="protein sequence ID" value="EWS73619.1"/>
    <property type="molecule type" value="Genomic_DNA"/>
</dbReference>
<dbReference type="STRING" id="312017.W7XIU6"/>
<dbReference type="Proteomes" id="UP000009168">
    <property type="component" value="Unassembled WGS sequence"/>
</dbReference>
<dbReference type="KEGG" id="tet:TTHERM_000254499"/>
<proteinExistence type="predicted"/>
<dbReference type="OrthoDB" id="294378at2759"/>
<dbReference type="AlphaFoldDB" id="W7XIU6"/>
<organism evidence="2 3">
    <name type="scientific">Tetrahymena thermophila (strain SB210)</name>
    <dbReference type="NCBI Taxonomy" id="312017"/>
    <lineage>
        <taxon>Eukaryota</taxon>
        <taxon>Sar</taxon>
        <taxon>Alveolata</taxon>
        <taxon>Ciliophora</taxon>
        <taxon>Intramacronucleata</taxon>
        <taxon>Oligohymenophorea</taxon>
        <taxon>Hymenostomatida</taxon>
        <taxon>Tetrahymenina</taxon>
        <taxon>Tetrahymenidae</taxon>
        <taxon>Tetrahymena</taxon>
    </lineage>
</organism>
<dbReference type="InParanoid" id="W7XIU6"/>
<evidence type="ECO:0000313" key="3">
    <source>
        <dbReference type="Proteomes" id="UP000009168"/>
    </source>
</evidence>
<dbReference type="SUPFAM" id="SSF82185">
    <property type="entry name" value="Histone H3 K4-specific methyltransferase SET7/9 N-terminal domain"/>
    <property type="match status" value="1"/>
</dbReference>
<dbReference type="InterPro" id="IPR003409">
    <property type="entry name" value="MORN"/>
</dbReference>
<protein>
    <submittedName>
        <fullName evidence="2">MORN motif protein</fullName>
    </submittedName>
</protein>
<reference evidence="3" key="1">
    <citation type="journal article" date="2006" name="PLoS Biol.">
        <title>Macronuclear genome sequence of the ciliate Tetrahymena thermophila, a model eukaryote.</title>
        <authorList>
            <person name="Eisen J.A."/>
            <person name="Coyne R.S."/>
            <person name="Wu M."/>
            <person name="Wu D."/>
            <person name="Thiagarajan M."/>
            <person name="Wortman J.R."/>
            <person name="Badger J.H."/>
            <person name="Ren Q."/>
            <person name="Amedeo P."/>
            <person name="Jones K.M."/>
            <person name="Tallon L.J."/>
            <person name="Delcher A.L."/>
            <person name="Salzberg S.L."/>
            <person name="Silva J.C."/>
            <person name="Haas B.J."/>
            <person name="Majoros W.H."/>
            <person name="Farzad M."/>
            <person name="Carlton J.M."/>
            <person name="Smith R.K. Jr."/>
            <person name="Garg J."/>
            <person name="Pearlman R.E."/>
            <person name="Karrer K.M."/>
            <person name="Sun L."/>
            <person name="Manning G."/>
            <person name="Elde N.C."/>
            <person name="Turkewitz A.P."/>
            <person name="Asai D.J."/>
            <person name="Wilkes D.E."/>
            <person name="Wang Y."/>
            <person name="Cai H."/>
            <person name="Collins K."/>
            <person name="Stewart B.A."/>
            <person name="Lee S.R."/>
            <person name="Wilamowska K."/>
            <person name="Weinberg Z."/>
            <person name="Ruzzo W.L."/>
            <person name="Wloga D."/>
            <person name="Gaertig J."/>
            <person name="Frankel J."/>
            <person name="Tsao C.-C."/>
            <person name="Gorovsky M.A."/>
            <person name="Keeling P.J."/>
            <person name="Waller R.F."/>
            <person name="Patron N.J."/>
            <person name="Cherry J.M."/>
            <person name="Stover N.A."/>
            <person name="Krieger C.J."/>
            <person name="del Toro C."/>
            <person name="Ryder H.F."/>
            <person name="Williamson S.C."/>
            <person name="Barbeau R.A."/>
            <person name="Hamilton E.P."/>
            <person name="Orias E."/>
        </authorList>
    </citation>
    <scope>NUCLEOTIDE SEQUENCE [LARGE SCALE GENOMIC DNA]</scope>
    <source>
        <strain evidence="3">SB210</strain>
    </source>
</reference>
<keyword evidence="3" id="KW-1185">Reference proteome</keyword>
<dbReference type="GeneID" id="24438047"/>
<keyword evidence="1" id="KW-0677">Repeat</keyword>
<accession>W7XIU6</accession>
<sequence length="481" mass="55857">MDQNQFQKKFLTLEYKTIEYQNGFYQGYLKNNLRHGLGFYFWDNGHIFFGNWENDTIEGNGIFYFPKGGYFFGKFINNKANGYCQLAYQDGSSQQGIWKEGNLQGKCLSFKNNQWKYEEYFQNSVKVSSVSDLSKSTQMSLLSFLLEKIFHINNDTKIYQTETAFRYCHPHYNNILIEINFAEQTLFLLANTNIVDQEGGYGILHHNLKPIIRGYFQQGKLNGLGCILQEGESLKPSYLNKGQFVDFNLQILDGIFMDGEFQYGVQYRQQDDISQLCQVLNGQINNISSQKGFIEYNLKSYKHPLKDSKFYFDKATPCNLVSLSYLQLLQLDNIQCFPSNLNASTKIQSSLKQKDKSLASSKSKQKSFTDSPIKQSYNQNLQQNLLLNSQIQMTVSKQLLSPKNSECEQIDYMTLLYDIQNRKKVFGDLKQSLDKFQIKQENQLMADYVSGQELEVHQNIQNDNSNWKDLIIKELNISKTK</sequence>